<dbReference type="PANTHER" id="PTHR30466">
    <property type="entry name" value="FLAVIN REDUCTASE"/>
    <property type="match status" value="1"/>
</dbReference>
<accession>A0A7W7AM12</accession>
<comment type="caution">
    <text evidence="4">The sequence shown here is derived from an EMBL/GenBank/DDBJ whole genome shotgun (WGS) entry which is preliminary data.</text>
</comment>
<dbReference type="InterPro" id="IPR002563">
    <property type="entry name" value="Flavin_Rdtase-like_dom"/>
</dbReference>
<reference evidence="4 5" key="1">
    <citation type="submission" date="2020-08" db="EMBL/GenBank/DDBJ databases">
        <title>Genomic Encyclopedia of Type Strains, Phase IV (KMG-IV): sequencing the most valuable type-strain genomes for metagenomic binning, comparative biology and taxonomic classification.</title>
        <authorList>
            <person name="Goeker M."/>
        </authorList>
    </citation>
    <scope>NUCLEOTIDE SEQUENCE [LARGE SCALE GENOMIC DNA]</scope>
    <source>
        <strain evidence="4 5">DSM 15867</strain>
    </source>
</reference>
<dbReference type="Pfam" id="PF01613">
    <property type="entry name" value="Flavin_Reduct"/>
    <property type="match status" value="1"/>
</dbReference>
<evidence type="ECO:0000313" key="5">
    <source>
        <dbReference type="Proteomes" id="UP000574769"/>
    </source>
</evidence>
<dbReference type="GO" id="GO:0010181">
    <property type="term" value="F:FMN binding"/>
    <property type="evidence" value="ECO:0007669"/>
    <property type="project" value="InterPro"/>
</dbReference>
<dbReference type="GO" id="GO:0042602">
    <property type="term" value="F:riboflavin reductase (NADPH) activity"/>
    <property type="evidence" value="ECO:0007669"/>
    <property type="project" value="TreeGrafter"/>
</dbReference>
<evidence type="ECO:0000313" key="4">
    <source>
        <dbReference type="EMBL" id="MBB4619391.1"/>
    </source>
</evidence>
<keyword evidence="5" id="KW-1185">Reference proteome</keyword>
<dbReference type="SMART" id="SM00903">
    <property type="entry name" value="Flavin_Reduct"/>
    <property type="match status" value="1"/>
</dbReference>
<dbReference type="AlphaFoldDB" id="A0A7W7AM12"/>
<name>A0A7W7AM12_9SPHN</name>
<dbReference type="PANTHER" id="PTHR30466:SF11">
    <property type="entry name" value="FLAVIN-DEPENDENT MONOOXYGENASE, REDUCTASE SUBUNIT HSAB"/>
    <property type="match status" value="1"/>
</dbReference>
<dbReference type="EMBL" id="JACHNY010000009">
    <property type="protein sequence ID" value="MBB4619391.1"/>
    <property type="molecule type" value="Genomic_DNA"/>
</dbReference>
<dbReference type="Proteomes" id="UP000574769">
    <property type="component" value="Unassembled WGS sequence"/>
</dbReference>
<evidence type="ECO:0000256" key="2">
    <source>
        <dbReference type="ARBA" id="ARBA00023002"/>
    </source>
</evidence>
<comment type="similarity">
    <text evidence="1">Belongs to the non-flavoprotein flavin reductase family.</text>
</comment>
<proteinExistence type="inferred from homology"/>
<organism evidence="4 5">
    <name type="scientific">Sphingomonas abaci</name>
    <dbReference type="NCBI Taxonomy" id="237611"/>
    <lineage>
        <taxon>Bacteria</taxon>
        <taxon>Pseudomonadati</taxon>
        <taxon>Pseudomonadota</taxon>
        <taxon>Alphaproteobacteria</taxon>
        <taxon>Sphingomonadales</taxon>
        <taxon>Sphingomonadaceae</taxon>
        <taxon>Sphingomonas</taxon>
    </lineage>
</organism>
<feature type="domain" description="Flavin reductase like" evidence="3">
    <location>
        <begin position="23"/>
        <end position="170"/>
    </location>
</feature>
<protein>
    <submittedName>
        <fullName evidence="4">Flavin reductase</fullName>
        <ecNumber evidence="4">1.5.1.-</ecNumber>
    </submittedName>
</protein>
<keyword evidence="2 4" id="KW-0560">Oxidoreductase</keyword>
<evidence type="ECO:0000256" key="1">
    <source>
        <dbReference type="ARBA" id="ARBA00008898"/>
    </source>
</evidence>
<dbReference type="InterPro" id="IPR050268">
    <property type="entry name" value="NADH-dep_flavin_reductase"/>
</dbReference>
<dbReference type="InterPro" id="IPR012349">
    <property type="entry name" value="Split_barrel_FMN-bd"/>
</dbReference>
<evidence type="ECO:0000259" key="3">
    <source>
        <dbReference type="SMART" id="SM00903"/>
    </source>
</evidence>
<dbReference type="RefSeq" id="WP_221240034.1">
    <property type="nucleotide sequence ID" value="NZ_JACHNY010000009.1"/>
</dbReference>
<dbReference type="SUPFAM" id="SSF50475">
    <property type="entry name" value="FMN-binding split barrel"/>
    <property type="match status" value="1"/>
</dbReference>
<dbReference type="Gene3D" id="2.30.110.10">
    <property type="entry name" value="Electron Transport, Fmn-binding Protein, Chain A"/>
    <property type="match status" value="1"/>
</dbReference>
<gene>
    <name evidence="4" type="ORF">GGQ96_003544</name>
</gene>
<dbReference type="EC" id="1.5.1.-" evidence="4"/>
<sequence>MAQSPIADPAAEDAIRARFLQQMRLVPGAVAIVATAQGSRRTGLVATAWNSLCADPPMLLACINRRSSAHPIVADARAFSINLLAADHAETVAIFSARRGLDGAARFLEGAWTDGPGGQPLLNDAVAAFECALDDLHDYGTHSILIGRVGAMRSRADAPAMLYLDGGFASAVLNPRD</sequence>